<dbReference type="Gene3D" id="3.50.50.60">
    <property type="entry name" value="FAD/NAD(P)-binding domain"/>
    <property type="match status" value="2"/>
</dbReference>
<protein>
    <submittedName>
        <fullName evidence="9">5-demethoxyubiquinol-8 5-hydroxylase UbiM</fullName>
    </submittedName>
</protein>
<keyword evidence="6" id="KW-0560">Oxidoreductase</keyword>
<dbReference type="SUPFAM" id="SSF51905">
    <property type="entry name" value="FAD/NAD(P)-binding domain"/>
    <property type="match status" value="1"/>
</dbReference>
<dbReference type="PANTHER" id="PTHR43876:SF25">
    <property type="entry name" value="MONOOXYGENASE NMA2164"/>
    <property type="match status" value="1"/>
</dbReference>
<comment type="cofactor">
    <cofactor evidence="1">
        <name>FAD</name>
        <dbReference type="ChEBI" id="CHEBI:57692"/>
    </cofactor>
</comment>
<evidence type="ECO:0000256" key="1">
    <source>
        <dbReference type="ARBA" id="ARBA00001974"/>
    </source>
</evidence>
<keyword evidence="5" id="KW-0274">FAD</keyword>
<accession>A0ABU4PIN5</accession>
<evidence type="ECO:0000256" key="2">
    <source>
        <dbReference type="ARBA" id="ARBA00004749"/>
    </source>
</evidence>
<dbReference type="EMBL" id="JAWXXV010000001">
    <property type="protein sequence ID" value="MDX5984035.1"/>
    <property type="molecule type" value="Genomic_DNA"/>
</dbReference>
<gene>
    <name evidence="9" type="primary">ubiM</name>
    <name evidence="9" type="ORF">SIL82_07170</name>
</gene>
<sequence length="393" mass="41599">MTLSQPYDVLIAGAGPAGLALARALAGTRLRIGIIDRAPAETLAAPPCDGREIALTHRSIATLQRLGAWQRLDPAEIAPLREARVLNGGQSFALSFAGPNPGDRLGSLVSNQQIRRALFEAIDGQAGLTVLAGASIRGVRTDLDCATVTLDDGRSLSARLLVGADSRFSFVRQQLEIGAQINPLGRSMLVARVAHAAAHRGGATEWFGHGQTIAMLPLADGRTSSAVLTLPSAAIDALAALDCTALGNEFTRRFRARLGPMQVLEGPHVYPLTTTYAHRFVTRRAALIGDAAVGMHPVTAHGFNLGLQGAAKLAELIAQAAQNGQDIAANMLLRRYQAAHRLASAPLYASTNLLVRLYTDDGPVARVARPLALRAAARLPMVRAAITRRLMQQ</sequence>
<dbReference type="InterPro" id="IPR051205">
    <property type="entry name" value="UbiH/COQ6_monooxygenase"/>
</dbReference>
<dbReference type="InterPro" id="IPR002938">
    <property type="entry name" value="FAD-bd"/>
</dbReference>
<dbReference type="RefSeq" id="WP_029622471.1">
    <property type="nucleotide sequence ID" value="NZ_JAWXXV010000001.1"/>
</dbReference>
<evidence type="ECO:0000313" key="9">
    <source>
        <dbReference type="EMBL" id="MDX5984035.1"/>
    </source>
</evidence>
<organism evidence="9 10">
    <name type="scientific">Sphingomonas echinoides</name>
    <dbReference type="NCBI Taxonomy" id="59803"/>
    <lineage>
        <taxon>Bacteria</taxon>
        <taxon>Pseudomonadati</taxon>
        <taxon>Pseudomonadota</taxon>
        <taxon>Alphaproteobacteria</taxon>
        <taxon>Sphingomonadales</taxon>
        <taxon>Sphingomonadaceae</taxon>
        <taxon>Sphingomonas</taxon>
    </lineage>
</organism>
<evidence type="ECO:0000256" key="5">
    <source>
        <dbReference type="ARBA" id="ARBA00022827"/>
    </source>
</evidence>
<keyword evidence="10" id="KW-1185">Reference proteome</keyword>
<dbReference type="NCBIfam" id="TIGR01988">
    <property type="entry name" value="Ubi-OHases"/>
    <property type="match status" value="1"/>
</dbReference>
<keyword evidence="4" id="KW-0285">Flavoprotein</keyword>
<evidence type="ECO:0000313" key="10">
    <source>
        <dbReference type="Proteomes" id="UP001279660"/>
    </source>
</evidence>
<evidence type="ECO:0000256" key="6">
    <source>
        <dbReference type="ARBA" id="ARBA00023002"/>
    </source>
</evidence>
<keyword evidence="7" id="KW-0503">Monooxygenase</keyword>
<dbReference type="Pfam" id="PF01494">
    <property type="entry name" value="FAD_binding_3"/>
    <property type="match status" value="1"/>
</dbReference>
<evidence type="ECO:0000256" key="7">
    <source>
        <dbReference type="ARBA" id="ARBA00023033"/>
    </source>
</evidence>
<dbReference type="InterPro" id="IPR010971">
    <property type="entry name" value="UbiH/COQ6"/>
</dbReference>
<evidence type="ECO:0000259" key="8">
    <source>
        <dbReference type="Pfam" id="PF01494"/>
    </source>
</evidence>
<proteinExistence type="inferred from homology"/>
<dbReference type="PANTHER" id="PTHR43876">
    <property type="entry name" value="UBIQUINONE BIOSYNTHESIS MONOOXYGENASE COQ6, MITOCHONDRIAL"/>
    <property type="match status" value="1"/>
</dbReference>
<name>A0ABU4PIN5_9SPHN</name>
<evidence type="ECO:0000256" key="3">
    <source>
        <dbReference type="ARBA" id="ARBA00005349"/>
    </source>
</evidence>
<reference evidence="9 10" key="1">
    <citation type="submission" date="2023-11" db="EMBL/GenBank/DDBJ databases">
        <title>MicrobeMod: A computational toolkit for identifying prokaryotic methylation and restriction-modification with nanopore sequencing.</title>
        <authorList>
            <person name="Crits-Christoph A."/>
            <person name="Kang S.C."/>
            <person name="Lee H."/>
            <person name="Ostrov N."/>
        </authorList>
    </citation>
    <scope>NUCLEOTIDE SEQUENCE [LARGE SCALE GENOMIC DNA]</scope>
    <source>
        <strain evidence="9 10">ATCC 14820</strain>
    </source>
</reference>
<comment type="caution">
    <text evidence="9">The sequence shown here is derived from an EMBL/GenBank/DDBJ whole genome shotgun (WGS) entry which is preliminary data.</text>
</comment>
<evidence type="ECO:0000256" key="4">
    <source>
        <dbReference type="ARBA" id="ARBA00022630"/>
    </source>
</evidence>
<comment type="pathway">
    <text evidence="2">Cofactor biosynthesis; ubiquinone biosynthesis.</text>
</comment>
<feature type="domain" description="FAD-binding" evidence="8">
    <location>
        <begin position="7"/>
        <end position="340"/>
    </location>
</feature>
<dbReference type="InterPro" id="IPR036188">
    <property type="entry name" value="FAD/NAD-bd_sf"/>
</dbReference>
<comment type="similarity">
    <text evidence="3">Belongs to the UbiH/COQ6 family.</text>
</comment>
<dbReference type="Proteomes" id="UP001279660">
    <property type="component" value="Unassembled WGS sequence"/>
</dbReference>
<dbReference type="PRINTS" id="PR00420">
    <property type="entry name" value="RNGMNOXGNASE"/>
</dbReference>
<dbReference type="NCBIfam" id="NF006593">
    <property type="entry name" value="PRK09126.1"/>
    <property type="match status" value="1"/>
</dbReference>